<name>A0A6A6URU0_9PEZI</name>
<proteinExistence type="predicted"/>
<feature type="region of interest" description="Disordered" evidence="1">
    <location>
        <begin position="1"/>
        <end position="22"/>
    </location>
</feature>
<organism evidence="2 3">
    <name type="scientific">Microthyrium microscopicum</name>
    <dbReference type="NCBI Taxonomy" id="703497"/>
    <lineage>
        <taxon>Eukaryota</taxon>
        <taxon>Fungi</taxon>
        <taxon>Dikarya</taxon>
        <taxon>Ascomycota</taxon>
        <taxon>Pezizomycotina</taxon>
        <taxon>Dothideomycetes</taxon>
        <taxon>Dothideomycetes incertae sedis</taxon>
        <taxon>Microthyriales</taxon>
        <taxon>Microthyriaceae</taxon>
        <taxon>Microthyrium</taxon>
    </lineage>
</organism>
<gene>
    <name evidence="2" type="ORF">BT63DRAFT_166842</name>
</gene>
<dbReference type="Proteomes" id="UP000799302">
    <property type="component" value="Unassembled WGS sequence"/>
</dbReference>
<reference evidence="2" key="1">
    <citation type="journal article" date="2020" name="Stud. Mycol.">
        <title>101 Dothideomycetes genomes: a test case for predicting lifestyles and emergence of pathogens.</title>
        <authorList>
            <person name="Haridas S."/>
            <person name="Albert R."/>
            <person name="Binder M."/>
            <person name="Bloem J."/>
            <person name="Labutti K."/>
            <person name="Salamov A."/>
            <person name="Andreopoulos B."/>
            <person name="Baker S."/>
            <person name="Barry K."/>
            <person name="Bills G."/>
            <person name="Bluhm B."/>
            <person name="Cannon C."/>
            <person name="Castanera R."/>
            <person name="Culley D."/>
            <person name="Daum C."/>
            <person name="Ezra D."/>
            <person name="Gonzalez J."/>
            <person name="Henrissat B."/>
            <person name="Kuo A."/>
            <person name="Liang C."/>
            <person name="Lipzen A."/>
            <person name="Lutzoni F."/>
            <person name="Magnuson J."/>
            <person name="Mondo S."/>
            <person name="Nolan M."/>
            <person name="Ohm R."/>
            <person name="Pangilinan J."/>
            <person name="Park H.-J."/>
            <person name="Ramirez L."/>
            <person name="Alfaro M."/>
            <person name="Sun H."/>
            <person name="Tritt A."/>
            <person name="Yoshinaga Y."/>
            <person name="Zwiers L.-H."/>
            <person name="Turgeon B."/>
            <person name="Goodwin S."/>
            <person name="Spatafora J."/>
            <person name="Crous P."/>
            <person name="Grigoriev I."/>
        </authorList>
    </citation>
    <scope>NUCLEOTIDE SEQUENCE</scope>
    <source>
        <strain evidence="2">CBS 115976</strain>
    </source>
</reference>
<sequence length="329" mass="35319">MPIAKLSLSSVEVQDGQTSQRDDILSEVVAECTVDTEDPAESQGGHHIGDIATTIVKDSASEINMVPGITLNDAEFSDGSNEQDDDWGDIVEAELENLESLETTGTQSAESVEDLQSLKMNVIDKSHLTGPRTPKESNQYAAIMKELPKESAVLSYLERKTSASIKPATNPSRVIISSPSNDLDRSTTQGASTSLDDGGDLRQSRNDTILGEEQNTEVKAQESPIARDSLHSLSTETTLKSPLTEDSPTINPTTTVAPELKERACPQVVAASPSFSNTISSTPDPADIWGSHQDEVSSPRNQQQLSVIEESSTVYSILNGLSSLSYMLP</sequence>
<dbReference type="AlphaFoldDB" id="A0A6A6URU0"/>
<feature type="region of interest" description="Disordered" evidence="1">
    <location>
        <begin position="271"/>
        <end position="303"/>
    </location>
</feature>
<keyword evidence="3" id="KW-1185">Reference proteome</keyword>
<feature type="compositionally biased region" description="Polar residues" evidence="1">
    <location>
        <begin position="7"/>
        <end position="19"/>
    </location>
</feature>
<feature type="compositionally biased region" description="Polar residues" evidence="1">
    <location>
        <begin position="273"/>
        <end position="283"/>
    </location>
</feature>
<protein>
    <submittedName>
        <fullName evidence="2">Uncharacterized protein</fullName>
    </submittedName>
</protein>
<evidence type="ECO:0000313" key="3">
    <source>
        <dbReference type="Proteomes" id="UP000799302"/>
    </source>
</evidence>
<accession>A0A6A6URU0</accession>
<feature type="compositionally biased region" description="Polar residues" evidence="1">
    <location>
        <begin position="162"/>
        <end position="195"/>
    </location>
</feature>
<feature type="region of interest" description="Disordered" evidence="1">
    <location>
        <begin position="161"/>
        <end position="253"/>
    </location>
</feature>
<evidence type="ECO:0000256" key="1">
    <source>
        <dbReference type="SAM" id="MobiDB-lite"/>
    </source>
</evidence>
<evidence type="ECO:0000313" key="2">
    <source>
        <dbReference type="EMBL" id="KAF2673788.1"/>
    </source>
</evidence>
<dbReference type="EMBL" id="MU004231">
    <property type="protein sequence ID" value="KAF2673788.1"/>
    <property type="molecule type" value="Genomic_DNA"/>
</dbReference>
<feature type="compositionally biased region" description="Polar residues" evidence="1">
    <location>
        <begin position="231"/>
        <end position="253"/>
    </location>
</feature>